<dbReference type="KEGG" id="rsb:RS694_00875"/>
<dbReference type="Gene3D" id="3.30.420.150">
    <property type="entry name" value="Exopolyphosphatase. Domain 2"/>
    <property type="match status" value="1"/>
</dbReference>
<proteinExistence type="predicted"/>
<dbReference type="RefSeq" id="WP_037247385.1">
    <property type="nucleotide sequence ID" value="NZ_CP019239.1"/>
</dbReference>
<dbReference type="EMBL" id="CP019239">
    <property type="protein sequence ID" value="APW41237.1"/>
    <property type="molecule type" value="Genomic_DNA"/>
</dbReference>
<evidence type="ECO:0000313" key="2">
    <source>
        <dbReference type="Proteomes" id="UP000186110"/>
    </source>
</evidence>
<accession>A0A1P8K5G0</accession>
<evidence type="ECO:0000313" key="1">
    <source>
        <dbReference type="EMBL" id="APW41237.1"/>
    </source>
</evidence>
<sequence length="151" mass="16338">MSITLHIGQEQTTVTSDASTLVLDLGSTRTAHAFFRHTPPTLGELENAIMAVEDEVTRARSLVAGDPTLETTGMAIREIALLAGVRDQPVMELSIEAVERMFDLLAALVQGRPASSAGLPNTREFAATLLILREFMHHLQFAAIRIADTDA</sequence>
<gene>
    <name evidence="1" type="ORF">RS694_00875</name>
</gene>
<dbReference type="STRING" id="1484693.RS694_00875"/>
<protein>
    <recommendedName>
        <fullName evidence="3">Ppx/GppA phosphatase domain-containing protein</fullName>
    </recommendedName>
</protein>
<evidence type="ECO:0008006" key="3">
    <source>
        <dbReference type="Google" id="ProtNLM"/>
    </source>
</evidence>
<keyword evidence="2" id="KW-1185">Reference proteome</keyword>
<dbReference type="Proteomes" id="UP000186110">
    <property type="component" value="Chromosome"/>
</dbReference>
<dbReference type="eggNOG" id="COG0248">
    <property type="taxonomic scope" value="Bacteria"/>
</dbReference>
<name>A0A1P8K5G0_9BURK</name>
<organism evidence="1 2">
    <name type="scientific">Rhodoferax saidenbachensis</name>
    <dbReference type="NCBI Taxonomy" id="1484693"/>
    <lineage>
        <taxon>Bacteria</taxon>
        <taxon>Pseudomonadati</taxon>
        <taxon>Pseudomonadota</taxon>
        <taxon>Betaproteobacteria</taxon>
        <taxon>Burkholderiales</taxon>
        <taxon>Comamonadaceae</taxon>
        <taxon>Rhodoferax</taxon>
    </lineage>
</organism>
<reference evidence="1 2" key="1">
    <citation type="submission" date="2017-01" db="EMBL/GenBank/DDBJ databases">
        <authorList>
            <person name="Mah S.A."/>
            <person name="Swanson W.J."/>
            <person name="Moy G.W."/>
            <person name="Vacquier V.D."/>
        </authorList>
    </citation>
    <scope>NUCLEOTIDE SEQUENCE [LARGE SCALE GENOMIC DNA]</scope>
    <source>
        <strain evidence="1 2">DSM 22694</strain>
    </source>
</reference>
<dbReference type="AlphaFoldDB" id="A0A1P8K5G0"/>